<dbReference type="EMBL" id="WISZ01000123">
    <property type="protein sequence ID" value="MQX09680.1"/>
    <property type="molecule type" value="Genomic_DNA"/>
</dbReference>
<evidence type="ECO:0000313" key="2">
    <source>
        <dbReference type="Proteomes" id="UP000466694"/>
    </source>
</evidence>
<dbReference type="AlphaFoldDB" id="A0A844ADY7"/>
<dbReference type="RefSeq" id="WP_153451619.1">
    <property type="nucleotide sequence ID" value="NZ_JBGBYV010000004.1"/>
</dbReference>
<evidence type="ECO:0000313" key="1">
    <source>
        <dbReference type="EMBL" id="MQX09680.1"/>
    </source>
</evidence>
<gene>
    <name evidence="1" type="ORF">GHK48_15715</name>
</gene>
<organism evidence="1 2">
    <name type="scientific">Rhizobium fredii</name>
    <name type="common">Sinorhizobium fredii</name>
    <dbReference type="NCBI Taxonomy" id="380"/>
    <lineage>
        <taxon>Bacteria</taxon>
        <taxon>Pseudomonadati</taxon>
        <taxon>Pseudomonadota</taxon>
        <taxon>Alphaproteobacteria</taxon>
        <taxon>Hyphomicrobiales</taxon>
        <taxon>Rhizobiaceae</taxon>
        <taxon>Sinorhizobium/Ensifer group</taxon>
        <taxon>Sinorhizobium</taxon>
    </lineage>
</organism>
<proteinExistence type="predicted"/>
<dbReference type="Proteomes" id="UP000466694">
    <property type="component" value="Unassembled WGS sequence"/>
</dbReference>
<name>A0A844ADY7_RHIFR</name>
<comment type="caution">
    <text evidence="1">The sequence shown here is derived from an EMBL/GenBank/DDBJ whole genome shotgun (WGS) entry which is preliminary data.</text>
</comment>
<reference evidence="1 2" key="1">
    <citation type="journal article" date="2013" name="Genome Biol.">
        <title>Comparative genomics of the core and accessory genomes of 48 Sinorhizobium strains comprising five genospecies.</title>
        <authorList>
            <person name="Sugawara M."/>
            <person name="Epstein B."/>
            <person name="Badgley B.D."/>
            <person name="Unno T."/>
            <person name="Xu L."/>
            <person name="Reese J."/>
            <person name="Gyaneshwar P."/>
            <person name="Denny R."/>
            <person name="Mudge J."/>
            <person name="Bharti A.K."/>
            <person name="Farmer A.D."/>
            <person name="May G.D."/>
            <person name="Woodward J.E."/>
            <person name="Medigue C."/>
            <person name="Vallenet D."/>
            <person name="Lajus A."/>
            <person name="Rouy Z."/>
            <person name="Martinez-Vaz B."/>
            <person name="Tiffin P."/>
            <person name="Young N.D."/>
            <person name="Sadowsky M.J."/>
        </authorList>
    </citation>
    <scope>NUCLEOTIDE SEQUENCE [LARGE SCALE GENOMIC DNA]</scope>
    <source>
        <strain evidence="1 2">USDA205</strain>
    </source>
</reference>
<sequence>MNFDVFMKLSLPRQPEHNWKIPVQNDPICGKHVKLEARRIKLTGLLADYSQDVPYNLPTAAALYTKKIAVLTEALNRPEERQEAGVALRLLIHKIVLTPGPKRGDIDANLQGELGTIMTWIAQQNVEKVPRTRTPGGVLAGVSLSVVAGA</sequence>
<protein>
    <submittedName>
        <fullName evidence="1">DNA resolvase</fullName>
    </submittedName>
</protein>
<accession>A0A844ADY7</accession>